<keyword evidence="1" id="KW-0812">Transmembrane</keyword>
<dbReference type="Proteomes" id="UP000473885">
    <property type="component" value="Unassembled WGS sequence"/>
</dbReference>
<keyword evidence="3" id="KW-1185">Reference proteome</keyword>
<name>A0A6M0R8J8_9CLOT</name>
<dbReference type="AlphaFoldDB" id="A0A6M0R8J8"/>
<protein>
    <submittedName>
        <fullName evidence="2">Phage holin family protein</fullName>
    </submittedName>
</protein>
<dbReference type="PANTHER" id="PTHR37309">
    <property type="entry name" value="SLR0284 PROTEIN"/>
    <property type="match status" value="1"/>
</dbReference>
<gene>
    <name evidence="2" type="ORF">FDF74_04955</name>
</gene>
<evidence type="ECO:0000313" key="3">
    <source>
        <dbReference type="Proteomes" id="UP000473885"/>
    </source>
</evidence>
<evidence type="ECO:0000256" key="1">
    <source>
        <dbReference type="SAM" id="Phobius"/>
    </source>
</evidence>
<proteinExistence type="predicted"/>
<dbReference type="OrthoDB" id="1701386at2"/>
<keyword evidence="1" id="KW-1133">Transmembrane helix</keyword>
<comment type="caution">
    <text evidence="2">The sequence shown here is derived from an EMBL/GenBank/DDBJ whole genome shotgun (WGS) entry which is preliminary data.</text>
</comment>
<dbReference type="PANTHER" id="PTHR37309:SF1">
    <property type="entry name" value="SLR0284 PROTEIN"/>
    <property type="match status" value="1"/>
</dbReference>
<feature type="transmembrane region" description="Helical" evidence="1">
    <location>
        <begin position="12"/>
        <end position="31"/>
    </location>
</feature>
<evidence type="ECO:0000313" key="2">
    <source>
        <dbReference type="EMBL" id="NEZ46564.1"/>
    </source>
</evidence>
<feature type="transmembrane region" description="Helical" evidence="1">
    <location>
        <begin position="37"/>
        <end position="57"/>
    </location>
</feature>
<organism evidence="2 3">
    <name type="scientific">Clostridium niameyense</name>
    <dbReference type="NCBI Taxonomy" id="1622073"/>
    <lineage>
        <taxon>Bacteria</taxon>
        <taxon>Bacillati</taxon>
        <taxon>Bacillota</taxon>
        <taxon>Clostridia</taxon>
        <taxon>Eubacteriales</taxon>
        <taxon>Clostridiaceae</taxon>
        <taxon>Clostridium</taxon>
    </lineage>
</organism>
<dbReference type="RefSeq" id="WP_050607787.1">
    <property type="nucleotide sequence ID" value="NZ_CABKUB010000006.1"/>
</dbReference>
<keyword evidence="1" id="KW-0472">Membrane</keyword>
<feature type="transmembrane region" description="Helical" evidence="1">
    <location>
        <begin position="94"/>
        <end position="113"/>
    </location>
</feature>
<reference evidence="2 3" key="1">
    <citation type="submission" date="2019-04" db="EMBL/GenBank/DDBJ databases">
        <title>Genome sequencing of Clostridium botulinum Groups I-IV and Clostridium butyricum.</title>
        <authorList>
            <person name="Brunt J."/>
            <person name="Van Vliet A.H.M."/>
            <person name="Stringer S.C."/>
            <person name="Carter A.T."/>
            <person name="Peck M.W."/>
        </authorList>
    </citation>
    <scope>NUCLEOTIDE SEQUENCE [LARGE SCALE GENOMIC DNA]</scope>
    <source>
        <strain evidence="2 3">IFR 18/094</strain>
    </source>
</reference>
<dbReference type="EMBL" id="SXDP01000002">
    <property type="protein sequence ID" value="NEZ46564.1"/>
    <property type="molecule type" value="Genomic_DNA"/>
</dbReference>
<dbReference type="Pfam" id="PF04020">
    <property type="entry name" value="Phage_holin_4_2"/>
    <property type="match status" value="1"/>
</dbReference>
<accession>A0A6M0R8J8</accession>
<dbReference type="InterPro" id="IPR007165">
    <property type="entry name" value="Phage_holin_4_2"/>
</dbReference>
<feature type="transmembrane region" description="Helical" evidence="1">
    <location>
        <begin position="69"/>
        <end position="88"/>
    </location>
</feature>
<sequence>MKEDNKTGSTIVNYLLRLILVAIILGITSFLTPGFSISGFWAFILAAIVITVIDYLVESIIKVDASPFGKGFKGFVISAIILYLTQFIVPTMKVSLIGAILASIVIGILDAILPGRAM</sequence>